<dbReference type="PROSITE" id="PS51257">
    <property type="entry name" value="PROKAR_LIPOPROTEIN"/>
    <property type="match status" value="1"/>
</dbReference>
<keyword evidence="1" id="KW-0732">Signal</keyword>
<name>A0A6N8U5D0_9FIRM</name>
<keyword evidence="3" id="KW-1185">Reference proteome</keyword>
<reference evidence="2 3" key="2">
    <citation type="submission" date="2020-01" db="EMBL/GenBank/DDBJ databases">
        <title>Clostridiaceae sp. nov. isolated from the gut of human by culturomics.</title>
        <authorList>
            <person name="Chang Y."/>
        </authorList>
    </citation>
    <scope>NUCLEOTIDE SEQUENCE [LARGE SCALE GENOMIC DNA]</scope>
    <source>
        <strain evidence="2 3">DONG20-135</strain>
    </source>
</reference>
<feature type="signal peptide" evidence="1">
    <location>
        <begin position="1"/>
        <end position="24"/>
    </location>
</feature>
<feature type="chain" id="PRO_5026742272" description="Lipoprotein" evidence="1">
    <location>
        <begin position="25"/>
        <end position="267"/>
    </location>
</feature>
<evidence type="ECO:0008006" key="4">
    <source>
        <dbReference type="Google" id="ProtNLM"/>
    </source>
</evidence>
<accession>A0A6N8U5D0</accession>
<organism evidence="2 3">
    <name type="scientific">Copranaerobaculum intestinale</name>
    <dbReference type="NCBI Taxonomy" id="2692629"/>
    <lineage>
        <taxon>Bacteria</taxon>
        <taxon>Bacillati</taxon>
        <taxon>Bacillota</taxon>
        <taxon>Erysipelotrichia</taxon>
        <taxon>Erysipelotrichales</taxon>
        <taxon>Erysipelotrichaceae</taxon>
        <taxon>Copranaerobaculum</taxon>
    </lineage>
</organism>
<reference evidence="2 3" key="1">
    <citation type="submission" date="2019-12" db="EMBL/GenBank/DDBJ databases">
        <authorList>
            <person name="Yang R."/>
        </authorList>
    </citation>
    <scope>NUCLEOTIDE SEQUENCE [LARGE SCALE GENOMIC DNA]</scope>
    <source>
        <strain evidence="2 3">DONG20-135</strain>
    </source>
</reference>
<dbReference type="EMBL" id="WUUQ01000001">
    <property type="protein sequence ID" value="MXQ72725.1"/>
    <property type="molecule type" value="Genomic_DNA"/>
</dbReference>
<dbReference type="AlphaFoldDB" id="A0A6N8U5D0"/>
<evidence type="ECO:0000313" key="2">
    <source>
        <dbReference type="EMBL" id="MXQ72725.1"/>
    </source>
</evidence>
<dbReference type="RefSeq" id="WP_160624208.1">
    <property type="nucleotide sequence ID" value="NZ_WUUQ01000001.1"/>
</dbReference>
<sequence>MKKIIILLILCFLTAGCASNNTMAYPEIKRKFKAEGFKMVYHRDREKDIDILSFESENMELFYNSKRVMGVIKGNVLYSPSTNKGYANGLSGCIYNFRKQETGNFCYDHDLAALKKLKKQYKNTLKKLNLTEKQFYMFAKHELRAYLDKVASLTDEQKLERIGFKRSKDEYQIHFKTDNEDESPIPNTMSINLKKKQMDFKYESSVITLEWANQIIVKETYTDGTVCAYDITNKTWLEPCDEIDNENKFYEYYDFFQKFQKEYQLSL</sequence>
<dbReference type="Proteomes" id="UP000434036">
    <property type="component" value="Unassembled WGS sequence"/>
</dbReference>
<gene>
    <name evidence="2" type="ORF">GSF08_02035</name>
</gene>
<comment type="caution">
    <text evidence="2">The sequence shown here is derived from an EMBL/GenBank/DDBJ whole genome shotgun (WGS) entry which is preliminary data.</text>
</comment>
<proteinExistence type="predicted"/>
<protein>
    <recommendedName>
        <fullName evidence="4">Lipoprotein</fullName>
    </recommendedName>
</protein>
<evidence type="ECO:0000256" key="1">
    <source>
        <dbReference type="SAM" id="SignalP"/>
    </source>
</evidence>
<evidence type="ECO:0000313" key="3">
    <source>
        <dbReference type="Proteomes" id="UP000434036"/>
    </source>
</evidence>